<dbReference type="RefSeq" id="WP_052637594.1">
    <property type="nucleotide sequence ID" value="NZ_FO082820.1"/>
</dbReference>
<evidence type="ECO:0000313" key="1">
    <source>
        <dbReference type="EMBL" id="CCF18617.1"/>
    </source>
</evidence>
<dbReference type="AlphaFoldDB" id="L0NE76"/>
<protein>
    <submittedName>
        <fullName evidence="1">HicB family protein (Modular protein)</fullName>
    </submittedName>
</protein>
<dbReference type="STRING" id="1125847.NT26_0893"/>
<dbReference type="SUPFAM" id="SSF47598">
    <property type="entry name" value="Ribbon-helix-helix"/>
    <property type="match status" value="1"/>
</dbReference>
<dbReference type="Gene3D" id="1.10.1220.10">
    <property type="entry name" value="Met repressor-like"/>
    <property type="match status" value="1"/>
</dbReference>
<dbReference type="InterPro" id="IPR013321">
    <property type="entry name" value="Arc_rbn_hlx_hlx"/>
</dbReference>
<gene>
    <name evidence="1" type="ORF">NT26_0893</name>
</gene>
<keyword evidence="2" id="KW-1185">Reference proteome</keyword>
<dbReference type="Proteomes" id="UP000010792">
    <property type="component" value="Chromosome"/>
</dbReference>
<accession>L0NE76</accession>
<reference evidence="1 2" key="1">
    <citation type="journal article" date="2013" name="Genome Biol. Evol.">
        <title>Life in an arsenic-containing gold mine: genome and physiology of the autotrophic arsenite-oxidizing bacterium rhizobium sp. NT-26.</title>
        <authorList>
            <person name="Andres J."/>
            <person name="Arsene-Ploetze F."/>
            <person name="Barbe V."/>
            <person name="Brochier-Armanet C."/>
            <person name="Cleiss-Arnold J."/>
            <person name="Coppee J.Y."/>
            <person name="Dillies M.A."/>
            <person name="Geist"/>
            <person name="L"/>
            <person name="Joublin A."/>
            <person name="Koechler S."/>
            <person name="Lassalle F."/>
            <person name="Marchal M."/>
            <person name="Medigue C."/>
            <person name="Muller D."/>
            <person name="Nesme X."/>
            <person name="Plewniak F."/>
            <person name="Proux C."/>
            <person name="Ramirez-Bahena M.H."/>
            <person name="Schenowitz C."/>
            <person name="Sismeiro O."/>
            <person name="Vallenet D."/>
            <person name="Santini J.M."/>
            <person name="Bertin P.N."/>
        </authorList>
    </citation>
    <scope>NUCLEOTIDE SEQUENCE [LARGE SCALE GENOMIC DNA]</scope>
    <source>
        <strain evidence="1 2">NT-26</strain>
    </source>
</reference>
<proteinExistence type="predicted"/>
<name>L0NE76_9HYPH</name>
<sequence>MRTISYKGYQASVEYEDGSLFVKVLHIDDVLIGECDAASEAPRVLKDLVEGYLQDCAELGRQPTKPFKGSFNVRMTPEMHRMIAMDAASRGMSLNAWISEAATEKLECERWGTRIDGVVFQSQEKLQRWVSSQVVRLSNYHWQASLHLSSGKRSALDEKTEHDRPALSMMRAFKAQRTHYHG</sequence>
<dbReference type="Pfam" id="PF05534">
    <property type="entry name" value="HicB"/>
    <property type="match status" value="1"/>
</dbReference>
<dbReference type="EMBL" id="FO082820">
    <property type="protein sequence ID" value="CCF18617.1"/>
    <property type="molecule type" value="Genomic_DNA"/>
</dbReference>
<dbReference type="InterPro" id="IPR010985">
    <property type="entry name" value="Ribbon_hlx_hlx"/>
</dbReference>
<dbReference type="InterPro" id="IPR008651">
    <property type="entry name" value="Uncharacterised_HicB"/>
</dbReference>
<dbReference type="KEGG" id="rht:NT26_0893"/>
<dbReference type="GO" id="GO:0006355">
    <property type="term" value="P:regulation of DNA-templated transcription"/>
    <property type="evidence" value="ECO:0007669"/>
    <property type="project" value="InterPro"/>
</dbReference>
<evidence type="ECO:0000313" key="2">
    <source>
        <dbReference type="Proteomes" id="UP000010792"/>
    </source>
</evidence>
<organism evidence="1 2">
    <name type="scientific">Pseudorhizobium banfieldiae</name>
    <dbReference type="NCBI Taxonomy" id="1125847"/>
    <lineage>
        <taxon>Bacteria</taxon>
        <taxon>Pseudomonadati</taxon>
        <taxon>Pseudomonadota</taxon>
        <taxon>Alphaproteobacteria</taxon>
        <taxon>Hyphomicrobiales</taxon>
        <taxon>Rhizobiaceae</taxon>
        <taxon>Rhizobium/Agrobacterium group</taxon>
        <taxon>Pseudorhizobium</taxon>
    </lineage>
</organism>
<dbReference type="OrthoDB" id="5297106at2"/>